<reference evidence="2" key="1">
    <citation type="submission" date="2020-02" db="EMBL/GenBank/DDBJ databases">
        <authorList>
            <person name="Meier V. D."/>
        </authorList>
    </citation>
    <scope>NUCLEOTIDE SEQUENCE</scope>
    <source>
        <strain evidence="2">AVDCRST_MAG78</strain>
    </source>
</reference>
<protein>
    <submittedName>
        <fullName evidence="2">Uncharacterized protein</fullName>
    </submittedName>
</protein>
<evidence type="ECO:0000313" key="2">
    <source>
        <dbReference type="EMBL" id="CAA9408274.1"/>
    </source>
</evidence>
<gene>
    <name evidence="2" type="ORF">AVDCRST_MAG78-231</name>
</gene>
<dbReference type="EMBL" id="CADCVB010000014">
    <property type="protein sequence ID" value="CAA9408274.1"/>
    <property type="molecule type" value="Genomic_DNA"/>
</dbReference>
<feature type="region of interest" description="Disordered" evidence="1">
    <location>
        <begin position="1"/>
        <end position="128"/>
    </location>
</feature>
<feature type="non-terminal residue" evidence="2">
    <location>
        <position position="139"/>
    </location>
</feature>
<feature type="non-terminal residue" evidence="2">
    <location>
        <position position="1"/>
    </location>
</feature>
<accession>A0A6J4P7L5</accession>
<evidence type="ECO:0000256" key="1">
    <source>
        <dbReference type="SAM" id="MobiDB-lite"/>
    </source>
</evidence>
<sequence>GLTNPADLPRDPRALRARRRPARAAQPRARLRVHPAHERTFGLRALHAGTHPRRERRGAAHLDRGVPLAVGVRPRPADPAPRLRRGRDSPARRLLLPPLAPDIQRVSPLRRRDDSRPVRSGALAHHRRGRERRLLLAEV</sequence>
<name>A0A6J4P7L5_9ACTN</name>
<proteinExistence type="predicted"/>
<organism evidence="2">
    <name type="scientific">uncultured Rubrobacteraceae bacterium</name>
    <dbReference type="NCBI Taxonomy" id="349277"/>
    <lineage>
        <taxon>Bacteria</taxon>
        <taxon>Bacillati</taxon>
        <taxon>Actinomycetota</taxon>
        <taxon>Rubrobacteria</taxon>
        <taxon>Rubrobacterales</taxon>
        <taxon>Rubrobacteraceae</taxon>
        <taxon>environmental samples</taxon>
    </lineage>
</organism>
<dbReference type="AlphaFoldDB" id="A0A6J4P7L5"/>